<dbReference type="Proteomes" id="UP001055153">
    <property type="component" value="Unassembled WGS sequence"/>
</dbReference>
<reference evidence="1" key="1">
    <citation type="journal article" date="2021" name="Front. Microbiol.">
        <title>Comprehensive Comparative Genomics and Phenotyping of Methylobacterium Species.</title>
        <authorList>
            <person name="Alessa O."/>
            <person name="Ogura Y."/>
            <person name="Fujitani Y."/>
            <person name="Takami H."/>
            <person name="Hayashi T."/>
            <person name="Sahin N."/>
            <person name="Tani A."/>
        </authorList>
    </citation>
    <scope>NUCLEOTIDE SEQUENCE</scope>
    <source>
        <strain evidence="1">DSM 17168</strain>
    </source>
</reference>
<evidence type="ECO:0008006" key="3">
    <source>
        <dbReference type="Google" id="ProtNLM"/>
    </source>
</evidence>
<proteinExistence type="predicted"/>
<dbReference type="InterPro" id="IPR010985">
    <property type="entry name" value="Ribbon_hlx_hlx"/>
</dbReference>
<gene>
    <name evidence="1" type="ORF">GMJLKIPL_1172</name>
</gene>
<dbReference type="RefSeq" id="WP_238234145.1">
    <property type="nucleotide sequence ID" value="NZ_BPQQ01000012.1"/>
</dbReference>
<dbReference type="SUPFAM" id="SSF47598">
    <property type="entry name" value="Ribbon-helix-helix"/>
    <property type="match status" value="1"/>
</dbReference>
<accession>A0ABQ4S8G3</accession>
<evidence type="ECO:0000313" key="2">
    <source>
        <dbReference type="Proteomes" id="UP001055153"/>
    </source>
</evidence>
<reference evidence="1" key="2">
    <citation type="submission" date="2021-08" db="EMBL/GenBank/DDBJ databases">
        <authorList>
            <person name="Tani A."/>
            <person name="Ola A."/>
            <person name="Ogura Y."/>
            <person name="Katsura K."/>
            <person name="Hayashi T."/>
        </authorList>
    </citation>
    <scope>NUCLEOTIDE SEQUENCE</scope>
    <source>
        <strain evidence="1">DSM 17168</strain>
    </source>
</reference>
<dbReference type="EMBL" id="BPQQ01000012">
    <property type="protein sequence ID" value="GJD99256.1"/>
    <property type="molecule type" value="Genomic_DNA"/>
</dbReference>
<evidence type="ECO:0000313" key="1">
    <source>
        <dbReference type="EMBL" id="GJD99256.1"/>
    </source>
</evidence>
<sequence>MSASSTRKAVHTTSLRLTPQERHTIERASAKLHIGVSTFARLAAVEAARQAAGGGRFRDLALARWTALMGELSDAVSDLSDARAEDAALSAALAELLERLRHIHHDVTRVIEAGP</sequence>
<dbReference type="Gene3D" id="1.20.5.780">
    <property type="entry name" value="Single helix bin"/>
    <property type="match status" value="1"/>
</dbReference>
<protein>
    <recommendedName>
        <fullName evidence="3">Mobilization protein</fullName>
    </recommendedName>
</protein>
<name>A0ABQ4S8G3_9HYPH</name>
<keyword evidence="2" id="KW-1185">Reference proteome</keyword>
<organism evidence="1 2">
    <name type="scientific">Methylobacterium isbiliense</name>
    <dbReference type="NCBI Taxonomy" id="315478"/>
    <lineage>
        <taxon>Bacteria</taxon>
        <taxon>Pseudomonadati</taxon>
        <taxon>Pseudomonadota</taxon>
        <taxon>Alphaproteobacteria</taxon>
        <taxon>Hyphomicrobiales</taxon>
        <taxon>Methylobacteriaceae</taxon>
        <taxon>Methylobacterium</taxon>
    </lineage>
</organism>
<comment type="caution">
    <text evidence="1">The sequence shown here is derived from an EMBL/GenBank/DDBJ whole genome shotgun (WGS) entry which is preliminary data.</text>
</comment>